<keyword evidence="6" id="KW-0678">Repressor</keyword>
<feature type="domain" description="BPL/LPL catalytic" evidence="7">
    <location>
        <begin position="68"/>
        <end position="264"/>
    </location>
</feature>
<dbReference type="GO" id="GO:0016740">
    <property type="term" value="F:transferase activity"/>
    <property type="evidence" value="ECO:0007669"/>
    <property type="project" value="UniProtKB-ARBA"/>
</dbReference>
<dbReference type="GO" id="GO:0009249">
    <property type="term" value="P:protein lipoylation"/>
    <property type="evidence" value="ECO:0007669"/>
    <property type="project" value="UniProtKB-ARBA"/>
</dbReference>
<dbReference type="NCBIfam" id="TIGR00121">
    <property type="entry name" value="birA_ligase"/>
    <property type="match status" value="1"/>
</dbReference>
<dbReference type="Pfam" id="PF08279">
    <property type="entry name" value="HTH_11"/>
    <property type="match status" value="1"/>
</dbReference>
<comment type="caution">
    <text evidence="8">The sequence shown here is derived from an EMBL/GenBank/DDBJ whole genome shotgun (WGS) entry which is preliminary data.</text>
</comment>
<dbReference type="eggNOG" id="COG1654">
    <property type="taxonomic scope" value="Bacteria"/>
</dbReference>
<dbReference type="SUPFAM" id="SSF46785">
    <property type="entry name" value="Winged helix' DNA-binding domain"/>
    <property type="match status" value="1"/>
</dbReference>
<dbReference type="InterPro" id="IPR004143">
    <property type="entry name" value="BPL_LPL_catalytic"/>
</dbReference>
<comment type="catalytic activity">
    <reaction evidence="6">
        <text>biotin + L-lysyl-[protein] + ATP = N(6)-biotinyl-L-lysyl-[protein] + AMP + diphosphate + H(+)</text>
        <dbReference type="Rhea" id="RHEA:11756"/>
        <dbReference type="Rhea" id="RHEA-COMP:9752"/>
        <dbReference type="Rhea" id="RHEA-COMP:10505"/>
        <dbReference type="ChEBI" id="CHEBI:15378"/>
        <dbReference type="ChEBI" id="CHEBI:29969"/>
        <dbReference type="ChEBI" id="CHEBI:30616"/>
        <dbReference type="ChEBI" id="CHEBI:33019"/>
        <dbReference type="ChEBI" id="CHEBI:57586"/>
        <dbReference type="ChEBI" id="CHEBI:83144"/>
        <dbReference type="ChEBI" id="CHEBI:456215"/>
        <dbReference type="EC" id="6.3.4.15"/>
    </reaction>
</comment>
<evidence type="ECO:0000256" key="1">
    <source>
        <dbReference type="ARBA" id="ARBA00022598"/>
    </source>
</evidence>
<evidence type="ECO:0000256" key="4">
    <source>
        <dbReference type="ARBA" id="ARBA00023125"/>
    </source>
</evidence>
<dbReference type="SUPFAM" id="SSF50037">
    <property type="entry name" value="C-terminal domain of transcriptional repressors"/>
    <property type="match status" value="1"/>
</dbReference>
<dbReference type="CDD" id="cd00090">
    <property type="entry name" value="HTH_ARSR"/>
    <property type="match status" value="1"/>
</dbReference>
<dbReference type="GeneID" id="78412778"/>
<dbReference type="GO" id="GO:0004077">
    <property type="term" value="F:biotin--[biotin carboxyl-carrier protein] ligase activity"/>
    <property type="evidence" value="ECO:0007669"/>
    <property type="project" value="UniProtKB-UniRule"/>
</dbReference>
<sequence>MSTKQEVLRLLYSTVDKPLSGQDIADQLKLSRTAVWKAIQQLKKDGYEITSSTKVGYQLSRQTDLLTLEGIRTHLGEQLQDWDIQVFEKTTSTNDLAKNYGASGERVPTFFIAEEQTAGRGRLGRTFLSPPKSGLYMSICIFPEGDLDSISLITCATAVAATRAVESFIHETVGIKWVNDLYYHDKKIAGILTEAVTNIEAQRVDALIVGMGINLHIDDAIIPEDLKPIIGSLFSPQEIPKSFSRNEFVARFLKEWNQCYEAINSGKRDFMEEYKSHSIIVGKKINVISGMKTYPATAKSVDNNGHLIVQTDDGSIHSLSYGEVSIRPEN</sequence>
<dbReference type="Proteomes" id="UP000005926">
    <property type="component" value="Unassembled WGS sequence"/>
</dbReference>
<evidence type="ECO:0000256" key="6">
    <source>
        <dbReference type="HAMAP-Rule" id="MF_00978"/>
    </source>
</evidence>
<keyword evidence="4 6" id="KW-0238">DNA-binding</keyword>
<dbReference type="EC" id="6.3.4.15" evidence="6"/>
<comment type="similarity">
    <text evidence="6">Belongs to the biotin--protein ligase family.</text>
</comment>
<gene>
    <name evidence="6 8" type="primary">birA</name>
    <name evidence="8" type="ORF">HMPREF0444_0886</name>
</gene>
<dbReference type="PANTHER" id="PTHR12835">
    <property type="entry name" value="BIOTIN PROTEIN LIGASE"/>
    <property type="match status" value="1"/>
</dbReference>
<keyword evidence="1 6" id="KW-0436">Ligase</keyword>
<feature type="binding site" evidence="6">
    <location>
        <begin position="120"/>
        <end position="122"/>
    </location>
    <ligand>
        <name>biotin</name>
        <dbReference type="ChEBI" id="CHEBI:57586"/>
    </ligand>
</feature>
<dbReference type="Pfam" id="PF02237">
    <property type="entry name" value="BPL_C"/>
    <property type="match status" value="1"/>
</dbReference>
<evidence type="ECO:0000256" key="2">
    <source>
        <dbReference type="ARBA" id="ARBA00022741"/>
    </source>
</evidence>
<dbReference type="InterPro" id="IPR045864">
    <property type="entry name" value="aa-tRNA-synth_II/BPL/LPL"/>
</dbReference>
<dbReference type="CDD" id="cd16442">
    <property type="entry name" value="BPL"/>
    <property type="match status" value="1"/>
</dbReference>
<feature type="binding site" evidence="6">
    <location>
        <position position="116"/>
    </location>
    <ligand>
        <name>biotin</name>
        <dbReference type="ChEBI" id="CHEBI:57586"/>
    </ligand>
</feature>
<dbReference type="PANTHER" id="PTHR12835:SF5">
    <property type="entry name" value="BIOTIN--PROTEIN LIGASE"/>
    <property type="match status" value="1"/>
</dbReference>
<protein>
    <recommendedName>
        <fullName evidence="6">Bifunctional ligase/repressor BirA</fullName>
    </recommendedName>
    <alternativeName>
        <fullName evidence="6">Biotin--[acetyl-CoA-carboxylase] ligase</fullName>
        <ecNumber evidence="6">6.3.4.15</ecNumber>
    </alternativeName>
    <alternativeName>
        <fullName evidence="6">Biotin--protein ligase</fullName>
    </alternativeName>
    <alternativeName>
        <fullName evidence="6">Biotin-[acetyl-CoA carboxylase] synthetase</fullName>
    </alternativeName>
</protein>
<keyword evidence="6" id="KW-0804">Transcription</keyword>
<evidence type="ECO:0000256" key="3">
    <source>
        <dbReference type="ARBA" id="ARBA00022840"/>
    </source>
</evidence>
<reference evidence="8 9" key="1">
    <citation type="submission" date="2009-08" db="EMBL/GenBank/DDBJ databases">
        <authorList>
            <person name="Muzny D."/>
            <person name="Qin X."/>
            <person name="Deng J."/>
            <person name="Jiang H."/>
            <person name="Liu Y."/>
            <person name="Qu J."/>
            <person name="Song X.-Z."/>
            <person name="Zhang L."/>
            <person name="Thornton R."/>
            <person name="Coyle M."/>
            <person name="Francisco L."/>
            <person name="Jackson L."/>
            <person name="Javaid M."/>
            <person name="Korchina V."/>
            <person name="Kovar C."/>
            <person name="Mata R."/>
            <person name="Mathew T."/>
            <person name="Ngo R."/>
            <person name="Nguyen L."/>
            <person name="Nguyen N."/>
            <person name="Okwuonu G."/>
            <person name="Ongeri F."/>
            <person name="Pham C."/>
            <person name="Simmons D."/>
            <person name="Wilczek-Boney K."/>
            <person name="Hale W."/>
            <person name="Jakkamsetti A."/>
            <person name="Pham P."/>
            <person name="Ruth R."/>
            <person name="San Lucas F."/>
            <person name="Warren J."/>
            <person name="Zhang J."/>
            <person name="Zhao Z."/>
            <person name="Zhou C."/>
            <person name="Zhu D."/>
            <person name="Lee S."/>
            <person name="Bess C."/>
            <person name="Blankenburg K."/>
            <person name="Forbes L."/>
            <person name="Fu Q."/>
            <person name="Gubbala S."/>
            <person name="Hirani K."/>
            <person name="Jayaseelan J.C."/>
            <person name="Lara F."/>
            <person name="Munidasa M."/>
            <person name="Palculict T."/>
            <person name="Patil S."/>
            <person name="Pu L.-L."/>
            <person name="Saada N."/>
            <person name="Tang L."/>
            <person name="Weissenberger G."/>
            <person name="Zhu Y."/>
            <person name="Hemphill L."/>
            <person name="Shang Y."/>
            <person name="Youmans B."/>
            <person name="Ayvaz T."/>
            <person name="Ross M."/>
            <person name="Santibanez J."/>
            <person name="Aqrawi P."/>
            <person name="Gross S."/>
            <person name="Joshi V."/>
            <person name="Fowler G."/>
            <person name="Nazareth L."/>
            <person name="Reid J."/>
            <person name="Worley K."/>
            <person name="Petrosino J."/>
            <person name="Highlander S."/>
            <person name="Gibbs R."/>
        </authorList>
    </citation>
    <scope>NUCLEOTIDE SEQUENCE [LARGE SCALE GENOMIC DNA]</scope>
    <source>
        <strain evidence="8 9">ATCC 49175</strain>
    </source>
</reference>
<feature type="DNA-binding region" description="H-T-H motif" evidence="6">
    <location>
        <begin position="21"/>
        <end position="40"/>
    </location>
</feature>
<dbReference type="InterPro" id="IPR003142">
    <property type="entry name" value="BPL_C"/>
</dbReference>
<dbReference type="HOGENOM" id="CLU_051096_0_1_9"/>
<keyword evidence="9" id="KW-1185">Reference proteome</keyword>
<dbReference type="GO" id="GO:0005737">
    <property type="term" value="C:cytoplasm"/>
    <property type="evidence" value="ECO:0007669"/>
    <property type="project" value="TreeGrafter"/>
</dbReference>
<dbReference type="Gene3D" id="3.30.930.10">
    <property type="entry name" value="Bira Bifunctional Protein, Domain 2"/>
    <property type="match status" value="1"/>
</dbReference>
<evidence type="ECO:0000256" key="5">
    <source>
        <dbReference type="ARBA" id="ARBA00023267"/>
    </source>
</evidence>
<evidence type="ECO:0000313" key="9">
    <source>
        <dbReference type="Proteomes" id="UP000005926"/>
    </source>
</evidence>
<keyword evidence="2 6" id="KW-0547">Nucleotide-binding</keyword>
<dbReference type="SUPFAM" id="SSF55681">
    <property type="entry name" value="Class II aaRS and biotin synthetases"/>
    <property type="match status" value="1"/>
</dbReference>
<dbReference type="InterPro" id="IPR008988">
    <property type="entry name" value="Transcriptional_repressor_C"/>
</dbReference>
<keyword evidence="6" id="KW-0805">Transcription regulation</keyword>
<dbReference type="GO" id="GO:0005524">
    <property type="term" value="F:ATP binding"/>
    <property type="evidence" value="ECO:0007669"/>
    <property type="project" value="UniProtKB-UniRule"/>
</dbReference>
<keyword evidence="5 6" id="KW-0092">Biotin</keyword>
<organism evidence="8 9">
    <name type="scientific">Granulicatella adiacens ATCC 49175</name>
    <dbReference type="NCBI Taxonomy" id="638301"/>
    <lineage>
        <taxon>Bacteria</taxon>
        <taxon>Bacillati</taxon>
        <taxon>Bacillota</taxon>
        <taxon>Bacilli</taxon>
        <taxon>Lactobacillales</taxon>
        <taxon>Carnobacteriaceae</taxon>
        <taxon>Granulicatella</taxon>
    </lineage>
</organism>
<dbReference type="InterPro" id="IPR030855">
    <property type="entry name" value="Bifunct_BirA"/>
</dbReference>
<dbReference type="Gene3D" id="1.10.10.10">
    <property type="entry name" value="Winged helix-like DNA-binding domain superfamily/Winged helix DNA-binding domain"/>
    <property type="match status" value="1"/>
</dbReference>
<dbReference type="STRING" id="638301.HMPREF0444_0886"/>
<dbReference type="GO" id="GO:0006355">
    <property type="term" value="P:regulation of DNA-templated transcription"/>
    <property type="evidence" value="ECO:0007669"/>
    <property type="project" value="UniProtKB-UniRule"/>
</dbReference>
<accession>C8NG41</accession>
<dbReference type="EMBL" id="ACKZ01000016">
    <property type="protein sequence ID" value="EEW37527.1"/>
    <property type="molecule type" value="Genomic_DNA"/>
</dbReference>
<dbReference type="InterPro" id="IPR004408">
    <property type="entry name" value="Biotin_CoA_COase_ligase"/>
</dbReference>
<dbReference type="InterPro" id="IPR011991">
    <property type="entry name" value="ArsR-like_HTH"/>
</dbReference>
<dbReference type="RefSeq" id="WP_005606881.1">
    <property type="nucleotide sequence ID" value="NZ_CP102283.1"/>
</dbReference>
<proteinExistence type="inferred from homology"/>
<evidence type="ECO:0000259" key="7">
    <source>
        <dbReference type="PROSITE" id="PS51733"/>
    </source>
</evidence>
<evidence type="ECO:0000313" key="8">
    <source>
        <dbReference type="EMBL" id="EEW37527.1"/>
    </source>
</evidence>
<name>C8NG41_9LACT</name>
<dbReference type="PROSITE" id="PS51733">
    <property type="entry name" value="BPL_LPL_CATALYTIC"/>
    <property type="match status" value="1"/>
</dbReference>
<dbReference type="GO" id="GO:0003677">
    <property type="term" value="F:DNA binding"/>
    <property type="evidence" value="ECO:0007669"/>
    <property type="project" value="UniProtKB-UniRule"/>
</dbReference>
<keyword evidence="3 6" id="KW-0067">ATP-binding</keyword>
<dbReference type="eggNOG" id="COG0340">
    <property type="taxonomic scope" value="Bacteria"/>
</dbReference>
<feature type="binding site" evidence="6">
    <location>
        <begin position="92"/>
        <end position="94"/>
    </location>
    <ligand>
        <name>biotin</name>
        <dbReference type="ChEBI" id="CHEBI:57586"/>
    </ligand>
</feature>
<dbReference type="InterPro" id="IPR036388">
    <property type="entry name" value="WH-like_DNA-bd_sf"/>
</dbReference>
<comment type="function">
    <text evidence="6">Acts both as a biotin--[acetyl-CoA-carboxylase] ligase and a repressor.</text>
</comment>
<feature type="binding site" evidence="6">
    <location>
        <position position="187"/>
    </location>
    <ligand>
        <name>biotin</name>
        <dbReference type="ChEBI" id="CHEBI:57586"/>
    </ligand>
</feature>
<dbReference type="InterPro" id="IPR013196">
    <property type="entry name" value="HTH_11"/>
</dbReference>
<dbReference type="AlphaFoldDB" id="C8NG41"/>
<dbReference type="Gene3D" id="2.30.30.100">
    <property type="match status" value="1"/>
</dbReference>
<dbReference type="Pfam" id="PF03099">
    <property type="entry name" value="BPL_LplA_LipB"/>
    <property type="match status" value="1"/>
</dbReference>
<dbReference type="InterPro" id="IPR036390">
    <property type="entry name" value="WH_DNA-bd_sf"/>
</dbReference>
<dbReference type="HAMAP" id="MF_00978">
    <property type="entry name" value="Bifunct_BirA"/>
    <property type="match status" value="1"/>
</dbReference>